<feature type="domain" description="Doublecortin" evidence="2">
    <location>
        <begin position="125"/>
        <end position="207"/>
    </location>
</feature>
<dbReference type="GeneTree" id="ENSGT00940000164359"/>
<name>A0A3Q3A3N6_KRYMA</name>
<proteinExistence type="predicted"/>
<dbReference type="Ensembl" id="ENSKMAT00000010592.1">
    <property type="protein sequence ID" value="ENSKMAP00000010430.1"/>
    <property type="gene ID" value="ENSKMAG00000007798.1"/>
</dbReference>
<dbReference type="CDD" id="cd17071">
    <property type="entry name" value="DCX1_DCDC2_like"/>
    <property type="match status" value="1"/>
</dbReference>
<reference evidence="3" key="1">
    <citation type="submission" date="2025-08" db="UniProtKB">
        <authorList>
            <consortium name="Ensembl"/>
        </authorList>
    </citation>
    <scope>IDENTIFICATION</scope>
</reference>
<evidence type="ECO:0000313" key="3">
    <source>
        <dbReference type="Ensembl" id="ENSKMAP00000010430.1"/>
    </source>
</evidence>
<organism evidence="3 4">
    <name type="scientific">Kryptolebias marmoratus</name>
    <name type="common">Mangrove killifish</name>
    <name type="synonym">Rivulus marmoratus</name>
    <dbReference type="NCBI Taxonomy" id="37003"/>
    <lineage>
        <taxon>Eukaryota</taxon>
        <taxon>Metazoa</taxon>
        <taxon>Chordata</taxon>
        <taxon>Craniata</taxon>
        <taxon>Vertebrata</taxon>
        <taxon>Euteleostomi</taxon>
        <taxon>Actinopterygii</taxon>
        <taxon>Neopterygii</taxon>
        <taxon>Teleostei</taxon>
        <taxon>Neoteleostei</taxon>
        <taxon>Acanthomorphata</taxon>
        <taxon>Ovalentaria</taxon>
        <taxon>Atherinomorphae</taxon>
        <taxon>Cyprinodontiformes</taxon>
        <taxon>Rivulidae</taxon>
        <taxon>Kryptolebias</taxon>
    </lineage>
</organism>
<dbReference type="SUPFAM" id="SSF89837">
    <property type="entry name" value="Doublecortin (DC)"/>
    <property type="match status" value="2"/>
</dbReference>
<dbReference type="PANTHER" id="PTHR23004">
    <property type="entry name" value="DOUBLECORTIN DOMAIN CONTAINING 2"/>
    <property type="match status" value="1"/>
</dbReference>
<dbReference type="FunFam" id="3.10.20.230:FF:000004">
    <property type="entry name" value="Doublecortin domain containing 2"/>
    <property type="match status" value="1"/>
</dbReference>
<dbReference type="GO" id="GO:0005874">
    <property type="term" value="C:microtubule"/>
    <property type="evidence" value="ECO:0007669"/>
    <property type="project" value="TreeGrafter"/>
</dbReference>
<dbReference type="OMA" id="CKYDGIP"/>
<evidence type="ECO:0000313" key="4">
    <source>
        <dbReference type="Proteomes" id="UP000264800"/>
    </source>
</evidence>
<dbReference type="InterPro" id="IPR003533">
    <property type="entry name" value="Doublecortin_dom"/>
</dbReference>
<feature type="domain" description="Doublecortin" evidence="2">
    <location>
        <begin position="15"/>
        <end position="98"/>
    </location>
</feature>
<dbReference type="Proteomes" id="UP000264800">
    <property type="component" value="Unplaced"/>
</dbReference>
<dbReference type="PROSITE" id="PS50309">
    <property type="entry name" value="DC"/>
    <property type="match status" value="2"/>
</dbReference>
<dbReference type="InterPro" id="IPR036572">
    <property type="entry name" value="Doublecortin_dom_sf"/>
</dbReference>
<keyword evidence="4" id="KW-1185">Reference proteome</keyword>
<evidence type="ECO:0000259" key="2">
    <source>
        <dbReference type="PROSITE" id="PS50309"/>
    </source>
</evidence>
<protein>
    <submittedName>
        <fullName evidence="3">Si:dkey-25g12.4</fullName>
    </submittedName>
</protein>
<dbReference type="Pfam" id="PF03607">
    <property type="entry name" value="DCX"/>
    <property type="match status" value="2"/>
</dbReference>
<dbReference type="Gene3D" id="3.10.20.230">
    <property type="entry name" value="Doublecortin domain"/>
    <property type="match status" value="2"/>
</dbReference>
<dbReference type="GO" id="GO:0035556">
    <property type="term" value="P:intracellular signal transduction"/>
    <property type="evidence" value="ECO:0007669"/>
    <property type="project" value="InterPro"/>
</dbReference>
<dbReference type="SMART" id="SM00537">
    <property type="entry name" value="DCX"/>
    <property type="match status" value="2"/>
</dbReference>
<dbReference type="AlphaFoldDB" id="A0A3Q3A3N6"/>
<dbReference type="STRING" id="37003.ENSKMAP00000010430"/>
<dbReference type="PANTHER" id="PTHR23004:SF9">
    <property type="entry name" value="DOUBLECORTIN DOMAIN-CONTAINING PROTEIN 2C"/>
    <property type="match status" value="1"/>
</dbReference>
<accession>A0A3Q3A3N6</accession>
<reference evidence="3" key="2">
    <citation type="submission" date="2025-09" db="UniProtKB">
        <authorList>
            <consortium name="Ensembl"/>
        </authorList>
    </citation>
    <scope>IDENTIFICATION</scope>
</reference>
<evidence type="ECO:0000256" key="1">
    <source>
        <dbReference type="ARBA" id="ARBA00022737"/>
    </source>
</evidence>
<keyword evidence="1" id="KW-0677">Repeat</keyword>
<sequence length="399" mass="44797">MPGTPGSRTDLPPTKTVTIYRNGDAFWPGRKVVVNPRQVSTFDTFLATLTKRIEAPFGAVRRLYTPTQGRRVRHLDELKHGSAYVAAGNEPFKTLETKSDAEIQPVAHSRIVASARWRKIIDGTCTINVFTNGKLLVAPVRVRIPKHTLKSWENVLAMVTEKVGLRTGAVFRLCKLDGQPVCGSAELENNQHYVAVGAEKFKPLPYDRSVPYDLSFSTAAFPVVHLLMLSQLCGAPPSPQPLRPPRRSPRVRLSVFNAQNKRSETAGAAEVQEDRQLKVDLPIDQVKSNPIHLMSSLNTLHKYKYHKINTAVSTVNAKEDFVFFAFMQVEASIVEEEQEDVDWDEVFQDDMEATSPQQSLTAVSRKAVSTLIRSFMQLCLAFSSFSVHYYVQFSHLLWN</sequence>
<dbReference type="GO" id="GO:0005815">
    <property type="term" value="C:microtubule organizing center"/>
    <property type="evidence" value="ECO:0007669"/>
    <property type="project" value="TreeGrafter"/>
</dbReference>